<evidence type="ECO:0000256" key="2">
    <source>
        <dbReference type="ARBA" id="ARBA00022840"/>
    </source>
</evidence>
<sequence>MRKRLLVTWLGHNDLRPMAACQPAGVKDQILATVGGESHPNEGGPIKTLLDLEPFDKVLILSTFKADWSKRYANWTGHSVEVKQVEIKAPTDYESIFRAVSGVLEPLRDQGALKTHELALHLSPGTPAMAAIWLLLGKSKYPATFYQTYQGKAWKTDVPFDLAVDFLPDLYAHADMKLQHLAAKSPGEVAGFEEIVGTSKEIRTAAGRSKRAAIRGVPILLLGESGVGKEMFAQAIHRASPRAEGPFVAINCAAIARELLESELFGHQKGSFTGAAADRVGAFAEADGGTLFLDEVGECDLEFQAKLLRVLQPPSNASPCHRATTSRL</sequence>
<dbReference type="GO" id="GO:0005524">
    <property type="term" value="F:ATP binding"/>
    <property type="evidence" value="ECO:0007669"/>
    <property type="project" value="UniProtKB-KW"/>
</dbReference>
<evidence type="ECO:0000313" key="4">
    <source>
        <dbReference type="EMBL" id="TWT48987.1"/>
    </source>
</evidence>
<feature type="domain" description="Sigma-54 factor interaction" evidence="3">
    <location>
        <begin position="195"/>
        <end position="312"/>
    </location>
</feature>
<reference evidence="4 5" key="1">
    <citation type="submission" date="2019-02" db="EMBL/GenBank/DDBJ databases">
        <title>Deep-cultivation of Planctomycetes and their phenomic and genomic characterization uncovers novel biology.</title>
        <authorList>
            <person name="Wiegand S."/>
            <person name="Jogler M."/>
            <person name="Boedeker C."/>
            <person name="Pinto D."/>
            <person name="Vollmers J."/>
            <person name="Rivas-Marin E."/>
            <person name="Kohn T."/>
            <person name="Peeters S.H."/>
            <person name="Heuer A."/>
            <person name="Rast P."/>
            <person name="Oberbeckmann S."/>
            <person name="Bunk B."/>
            <person name="Jeske O."/>
            <person name="Meyerdierks A."/>
            <person name="Storesund J.E."/>
            <person name="Kallscheuer N."/>
            <person name="Luecker S."/>
            <person name="Lage O.M."/>
            <person name="Pohl T."/>
            <person name="Merkel B.J."/>
            <person name="Hornburger P."/>
            <person name="Mueller R.-W."/>
            <person name="Bruemmer F."/>
            <person name="Labrenz M."/>
            <person name="Spormann A.M."/>
            <person name="Op Den Camp H."/>
            <person name="Overmann J."/>
            <person name="Amann R."/>
            <person name="Jetten M.S.M."/>
            <person name="Mascher T."/>
            <person name="Medema M.H."/>
            <person name="Devos D.P."/>
            <person name="Kaster A.-K."/>
            <person name="Ovreas L."/>
            <person name="Rohde M."/>
            <person name="Galperin M.Y."/>
            <person name="Jogler C."/>
        </authorList>
    </citation>
    <scope>NUCLEOTIDE SEQUENCE [LARGE SCALE GENOMIC DNA]</scope>
    <source>
        <strain evidence="4 5">Pla111</strain>
    </source>
</reference>
<dbReference type="InterPro" id="IPR002078">
    <property type="entry name" value="Sigma_54_int"/>
</dbReference>
<dbReference type="InterPro" id="IPR025662">
    <property type="entry name" value="Sigma_54_int_dom_ATP-bd_1"/>
</dbReference>
<evidence type="ECO:0000313" key="5">
    <source>
        <dbReference type="Proteomes" id="UP000318995"/>
    </source>
</evidence>
<dbReference type="CDD" id="cd00009">
    <property type="entry name" value="AAA"/>
    <property type="match status" value="1"/>
</dbReference>
<dbReference type="Pfam" id="PF00158">
    <property type="entry name" value="Sigma54_activat"/>
    <property type="match status" value="1"/>
</dbReference>
<dbReference type="PROSITE" id="PS00676">
    <property type="entry name" value="SIGMA54_INTERACT_2"/>
    <property type="match status" value="1"/>
</dbReference>
<evidence type="ECO:0000256" key="1">
    <source>
        <dbReference type="ARBA" id="ARBA00022741"/>
    </source>
</evidence>
<dbReference type="InterPro" id="IPR003593">
    <property type="entry name" value="AAA+_ATPase"/>
</dbReference>
<gene>
    <name evidence="4" type="primary">luxO_1</name>
    <name evidence="4" type="ORF">Pla111_07650</name>
</gene>
<dbReference type="EMBL" id="SJPH01000001">
    <property type="protein sequence ID" value="TWT48987.1"/>
    <property type="molecule type" value="Genomic_DNA"/>
</dbReference>
<keyword evidence="2" id="KW-0067">ATP-binding</keyword>
<dbReference type="InterPro" id="IPR025943">
    <property type="entry name" value="Sigma_54_int_dom_ATP-bd_2"/>
</dbReference>
<organism evidence="4 5">
    <name type="scientific">Botrimarina hoheduenensis</name>
    <dbReference type="NCBI Taxonomy" id="2528000"/>
    <lineage>
        <taxon>Bacteria</taxon>
        <taxon>Pseudomonadati</taxon>
        <taxon>Planctomycetota</taxon>
        <taxon>Planctomycetia</taxon>
        <taxon>Pirellulales</taxon>
        <taxon>Lacipirellulaceae</taxon>
        <taxon>Botrimarina</taxon>
    </lineage>
</organism>
<keyword evidence="1" id="KW-0547">Nucleotide-binding</keyword>
<dbReference type="PROSITE" id="PS50045">
    <property type="entry name" value="SIGMA54_INTERACT_4"/>
    <property type="match status" value="1"/>
</dbReference>
<dbReference type="InterPro" id="IPR027417">
    <property type="entry name" value="P-loop_NTPase"/>
</dbReference>
<dbReference type="AlphaFoldDB" id="A0A5C5WEQ3"/>
<dbReference type="Gene3D" id="3.40.50.300">
    <property type="entry name" value="P-loop containing nucleotide triphosphate hydrolases"/>
    <property type="match status" value="1"/>
</dbReference>
<accession>A0A5C5WEQ3</accession>
<name>A0A5C5WEQ3_9BACT</name>
<dbReference type="SUPFAM" id="SSF52540">
    <property type="entry name" value="P-loop containing nucleoside triphosphate hydrolases"/>
    <property type="match status" value="1"/>
</dbReference>
<dbReference type="SMART" id="SM00382">
    <property type="entry name" value="AAA"/>
    <property type="match status" value="1"/>
</dbReference>
<evidence type="ECO:0000259" key="3">
    <source>
        <dbReference type="PROSITE" id="PS50045"/>
    </source>
</evidence>
<comment type="caution">
    <text evidence="4">The sequence shown here is derived from an EMBL/GenBank/DDBJ whole genome shotgun (WGS) entry which is preliminary data.</text>
</comment>
<proteinExistence type="predicted"/>
<dbReference type="Proteomes" id="UP000318995">
    <property type="component" value="Unassembled WGS sequence"/>
</dbReference>
<dbReference type="PROSITE" id="PS00675">
    <property type="entry name" value="SIGMA54_INTERACT_1"/>
    <property type="match status" value="1"/>
</dbReference>
<protein>
    <submittedName>
        <fullName evidence="4">Luminescence regulatory protein LuxO</fullName>
    </submittedName>
</protein>
<dbReference type="PANTHER" id="PTHR32071">
    <property type="entry name" value="TRANSCRIPTIONAL REGULATORY PROTEIN"/>
    <property type="match status" value="1"/>
</dbReference>
<keyword evidence="5" id="KW-1185">Reference proteome</keyword>
<dbReference type="GO" id="GO:0006355">
    <property type="term" value="P:regulation of DNA-templated transcription"/>
    <property type="evidence" value="ECO:0007669"/>
    <property type="project" value="InterPro"/>
</dbReference>